<evidence type="ECO:0000256" key="1">
    <source>
        <dbReference type="SAM" id="Phobius"/>
    </source>
</evidence>
<accession>A0A7G9L5J7</accession>
<evidence type="ECO:0000313" key="2">
    <source>
        <dbReference type="EMBL" id="QNM83896.1"/>
    </source>
</evidence>
<gene>
    <name evidence="2" type="ORF">H8M03_06200</name>
</gene>
<organism evidence="2 3">
    <name type="scientific">Sphingomonas sabuli</name>
    <dbReference type="NCBI Taxonomy" id="2764186"/>
    <lineage>
        <taxon>Bacteria</taxon>
        <taxon>Pseudomonadati</taxon>
        <taxon>Pseudomonadota</taxon>
        <taxon>Alphaproteobacteria</taxon>
        <taxon>Sphingomonadales</taxon>
        <taxon>Sphingomonadaceae</taxon>
        <taxon>Sphingomonas</taxon>
    </lineage>
</organism>
<feature type="transmembrane region" description="Helical" evidence="1">
    <location>
        <begin position="29"/>
        <end position="53"/>
    </location>
</feature>
<keyword evidence="1" id="KW-0812">Transmembrane</keyword>
<evidence type="ECO:0000313" key="3">
    <source>
        <dbReference type="Proteomes" id="UP000515861"/>
    </source>
</evidence>
<protein>
    <submittedName>
        <fullName evidence="2">Uncharacterized protein</fullName>
    </submittedName>
</protein>
<name>A0A7G9L5J7_9SPHN</name>
<keyword evidence="1" id="KW-1133">Transmembrane helix</keyword>
<dbReference type="EMBL" id="CP060697">
    <property type="protein sequence ID" value="QNM83896.1"/>
    <property type="molecule type" value="Genomic_DNA"/>
</dbReference>
<keyword evidence="1" id="KW-0472">Membrane</keyword>
<dbReference type="Proteomes" id="UP000515861">
    <property type="component" value="Chromosome"/>
</dbReference>
<feature type="transmembrane region" description="Helical" evidence="1">
    <location>
        <begin position="59"/>
        <end position="75"/>
    </location>
</feature>
<dbReference type="AlphaFoldDB" id="A0A7G9L5J7"/>
<dbReference type="KEGG" id="ssau:H8M03_06200"/>
<sequence length="119" mass="12890">MSGYRRHSYDPNVYDQPGKPLKPYNWVQWTGVAFAMLGLAAFGVHLAGAIGWIDPVLDEPTFAFLFSLIGALLINSRREPGTPVGSEQLARNRKVLLVAIGVLAVLFAILLALQLSGAL</sequence>
<keyword evidence="3" id="KW-1185">Reference proteome</keyword>
<proteinExistence type="predicted"/>
<reference evidence="2 3" key="1">
    <citation type="submission" date="2020-08" db="EMBL/GenBank/DDBJ databases">
        <title>Sphingomonas sp. sand1-3 16S ribosomal RNA gene Genome sequencing and assembly.</title>
        <authorList>
            <person name="Kang M."/>
        </authorList>
    </citation>
    <scope>NUCLEOTIDE SEQUENCE [LARGE SCALE GENOMIC DNA]</scope>
    <source>
        <strain evidence="3">sand1-3</strain>
    </source>
</reference>
<dbReference type="RefSeq" id="WP_187480850.1">
    <property type="nucleotide sequence ID" value="NZ_CP060697.1"/>
</dbReference>
<feature type="transmembrane region" description="Helical" evidence="1">
    <location>
        <begin position="95"/>
        <end position="115"/>
    </location>
</feature>